<sequence length="149" mass="16637">MKDYRLHQRLGYRVSRLSHLLQSSLEAILAKHALTRLMWCVLIGVGEEGVTTPSELAHYVGVTRPAISRLLRELQKKGLLARVSGQGADGRSVEVELTNAGRAVIQSLRPLVDEHHAYFAGKLEASEYQALMLALQRLLDGERQALDHF</sequence>
<organism evidence="5 6">
    <name type="scientific">Peteryoungia desertarenae</name>
    <dbReference type="NCBI Taxonomy" id="1813451"/>
    <lineage>
        <taxon>Bacteria</taxon>
        <taxon>Pseudomonadati</taxon>
        <taxon>Pseudomonadota</taxon>
        <taxon>Alphaproteobacteria</taxon>
        <taxon>Hyphomicrobiales</taxon>
        <taxon>Rhizobiaceae</taxon>
        <taxon>Peteryoungia</taxon>
    </lineage>
</organism>
<evidence type="ECO:0000313" key="5">
    <source>
        <dbReference type="EMBL" id="QLF69083.1"/>
    </source>
</evidence>
<proteinExistence type="predicted"/>
<dbReference type="Gene3D" id="1.10.10.10">
    <property type="entry name" value="Winged helix-like DNA-binding domain superfamily/Winged helix DNA-binding domain"/>
    <property type="match status" value="1"/>
</dbReference>
<gene>
    <name evidence="5" type="ORF">FE840_005750</name>
</gene>
<accession>A0ABX6QKH8</accession>
<dbReference type="PANTHER" id="PTHR42756:SF1">
    <property type="entry name" value="TRANSCRIPTIONAL REPRESSOR OF EMRAB OPERON"/>
    <property type="match status" value="1"/>
</dbReference>
<keyword evidence="1" id="KW-0805">Transcription regulation</keyword>
<dbReference type="PROSITE" id="PS50995">
    <property type="entry name" value="HTH_MARR_2"/>
    <property type="match status" value="1"/>
</dbReference>
<dbReference type="Pfam" id="PF12802">
    <property type="entry name" value="MarR_2"/>
    <property type="match status" value="1"/>
</dbReference>
<evidence type="ECO:0000256" key="3">
    <source>
        <dbReference type="ARBA" id="ARBA00023163"/>
    </source>
</evidence>
<dbReference type="EMBL" id="CP058350">
    <property type="protein sequence ID" value="QLF69083.1"/>
    <property type="molecule type" value="Genomic_DNA"/>
</dbReference>
<dbReference type="InterPro" id="IPR036390">
    <property type="entry name" value="WH_DNA-bd_sf"/>
</dbReference>
<evidence type="ECO:0000256" key="1">
    <source>
        <dbReference type="ARBA" id="ARBA00023015"/>
    </source>
</evidence>
<dbReference type="Proteomes" id="UP000308530">
    <property type="component" value="Chromosome"/>
</dbReference>
<dbReference type="InterPro" id="IPR000835">
    <property type="entry name" value="HTH_MarR-typ"/>
</dbReference>
<dbReference type="SUPFAM" id="SSF46785">
    <property type="entry name" value="Winged helix' DNA-binding domain"/>
    <property type="match status" value="1"/>
</dbReference>
<keyword evidence="3" id="KW-0804">Transcription</keyword>
<evidence type="ECO:0000256" key="2">
    <source>
        <dbReference type="ARBA" id="ARBA00023125"/>
    </source>
</evidence>
<dbReference type="SMART" id="SM00347">
    <property type="entry name" value="HTH_MARR"/>
    <property type="match status" value="1"/>
</dbReference>
<reference evidence="5 6" key="1">
    <citation type="submission" date="2020-06" db="EMBL/GenBank/DDBJ databases">
        <title>Genome sequence of Rhizobium sp strain ADMK78.</title>
        <authorList>
            <person name="Rahi P."/>
        </authorList>
    </citation>
    <scope>NUCLEOTIDE SEQUENCE [LARGE SCALE GENOMIC DNA]</scope>
    <source>
        <strain evidence="5 6">ADMK78</strain>
    </source>
</reference>
<protein>
    <submittedName>
        <fullName evidence="5">MarR family transcriptional regulator</fullName>
    </submittedName>
</protein>
<name>A0ABX6QKH8_9HYPH</name>
<evidence type="ECO:0000259" key="4">
    <source>
        <dbReference type="PROSITE" id="PS50995"/>
    </source>
</evidence>
<dbReference type="PANTHER" id="PTHR42756">
    <property type="entry name" value="TRANSCRIPTIONAL REGULATOR, MARR"/>
    <property type="match status" value="1"/>
</dbReference>
<keyword evidence="2" id="KW-0238">DNA-binding</keyword>
<dbReference type="InterPro" id="IPR036388">
    <property type="entry name" value="WH-like_DNA-bd_sf"/>
</dbReference>
<feature type="domain" description="HTH marR-type" evidence="4">
    <location>
        <begin position="7"/>
        <end position="140"/>
    </location>
</feature>
<evidence type="ECO:0000313" key="6">
    <source>
        <dbReference type="Proteomes" id="UP000308530"/>
    </source>
</evidence>
<dbReference type="RefSeq" id="WP_138285783.1">
    <property type="nucleotide sequence ID" value="NZ_CP058350.1"/>
</dbReference>
<keyword evidence="6" id="KW-1185">Reference proteome</keyword>